<feature type="transmembrane region" description="Helical" evidence="1">
    <location>
        <begin position="53"/>
        <end position="72"/>
    </location>
</feature>
<comment type="caution">
    <text evidence="3">The sequence shown here is derived from an EMBL/GenBank/DDBJ whole genome shotgun (WGS) entry which is preliminary data.</text>
</comment>
<feature type="transmembrane region" description="Helical" evidence="1">
    <location>
        <begin position="102"/>
        <end position="119"/>
    </location>
</feature>
<dbReference type="PANTHER" id="PTHR42736:SF1">
    <property type="entry name" value="PROTEIN-GLUTAMINE GAMMA-GLUTAMYLTRANSFERASE"/>
    <property type="match status" value="1"/>
</dbReference>
<sequence length="691" mass="74474">MTRERRDTLFMLAVLAWTLAPLAGHVPAWSSTGAAVALLWRAGLAWRGAALPPRWLLTLLLIASVGAVALTWRSLGGKDAGLALLVVLTALKTLELRARRDALALFFLGFFLVLSNFLHSQSLAVALAMGMAVWGLLAALVLAHMPVGRPTLAGVAGKAGRLMLIGAPLVAVLFVFFPRIAPLWGVPGDAGGRTGLSNELQLGDVAELALDDRLALRVQFTGAPPPPQALYFRGPVLSQPDGPRWTVLPWRAGAALPPEFDPRQQPATPSPDDAAYEMTVEPLRIATLPLLESAQGVPALLAGGESGLTLSPHPEGSWISNRPITERLQVRAVARRDGRSPGLPEDLLTGTLSNWLALPDGQHPRTRAWAAELGRQPALAQAPNPARRADVLAVALIAHIRQAGYAYTLSPGELGSQALDAFWLDTRAGFCEHYATAFVVVMRSLGVPARIVTGYQGGRINPIDGVLEVRQSDAHAWAEYWRAGDGWVRVDPTAAIAPERINGSRRLVAPSGLVAGTLANIDPALLERLRAVWGALDHRWNQWVLGHGRQRQLDLLRSLGWPDADLSDLGRALAITLATLAAIGAGLAAWQVRRQRPQDPWQRAWQSLRKDLARRGFPSSAHDTPRTLATRLREAGQQSPGGSAAHEAAALALLGLETQRYGRRMSSMPLDRLLPLRNAVRSLPKRTGTRR</sequence>
<name>A0A4Q7LUX1_9BURK</name>
<dbReference type="PANTHER" id="PTHR42736">
    <property type="entry name" value="PROTEIN-GLUTAMINE GAMMA-GLUTAMYLTRANSFERASE"/>
    <property type="match status" value="1"/>
</dbReference>
<dbReference type="Gene3D" id="3.10.620.30">
    <property type="match status" value="1"/>
</dbReference>
<dbReference type="Proteomes" id="UP000293433">
    <property type="component" value="Unassembled WGS sequence"/>
</dbReference>
<reference evidence="3 4" key="1">
    <citation type="submission" date="2019-02" db="EMBL/GenBank/DDBJ databases">
        <title>Genomic Encyclopedia of Type Strains, Phase IV (KMG-IV): sequencing the most valuable type-strain genomes for metagenomic binning, comparative biology and taxonomic classification.</title>
        <authorList>
            <person name="Goeker M."/>
        </authorList>
    </citation>
    <scope>NUCLEOTIDE SEQUENCE [LARGE SCALE GENOMIC DNA]</scope>
    <source>
        <strain evidence="3 4">DSM 10617</strain>
    </source>
</reference>
<keyword evidence="1" id="KW-0812">Transmembrane</keyword>
<dbReference type="RefSeq" id="WP_130480821.1">
    <property type="nucleotide sequence ID" value="NZ_SGWV01000007.1"/>
</dbReference>
<dbReference type="Pfam" id="PF11992">
    <property type="entry name" value="TgpA_N"/>
    <property type="match status" value="1"/>
</dbReference>
<dbReference type="InterPro" id="IPR052901">
    <property type="entry name" value="Bact_TGase-like"/>
</dbReference>
<dbReference type="Pfam" id="PF01841">
    <property type="entry name" value="Transglut_core"/>
    <property type="match status" value="1"/>
</dbReference>
<dbReference type="AlphaFoldDB" id="A0A4Q7LUX1"/>
<feature type="transmembrane region" description="Helical" evidence="1">
    <location>
        <begin position="125"/>
        <end position="147"/>
    </location>
</feature>
<dbReference type="InterPro" id="IPR021878">
    <property type="entry name" value="TgpA_N"/>
</dbReference>
<evidence type="ECO:0000256" key="1">
    <source>
        <dbReference type="SAM" id="Phobius"/>
    </source>
</evidence>
<protein>
    <submittedName>
        <fullName evidence="3">Transglutaminase superfamily protein</fullName>
    </submittedName>
</protein>
<dbReference type="InterPro" id="IPR038765">
    <property type="entry name" value="Papain-like_cys_pep_sf"/>
</dbReference>
<dbReference type="OrthoDB" id="9804872at2"/>
<evidence type="ECO:0000259" key="2">
    <source>
        <dbReference type="SMART" id="SM00460"/>
    </source>
</evidence>
<proteinExistence type="predicted"/>
<keyword evidence="1" id="KW-1133">Transmembrane helix</keyword>
<organism evidence="3 4">
    <name type="scientific">Sphaerotilus mobilis</name>
    <dbReference type="NCBI Taxonomy" id="47994"/>
    <lineage>
        <taxon>Bacteria</taxon>
        <taxon>Pseudomonadati</taxon>
        <taxon>Pseudomonadota</taxon>
        <taxon>Betaproteobacteria</taxon>
        <taxon>Burkholderiales</taxon>
        <taxon>Sphaerotilaceae</taxon>
        <taxon>Sphaerotilus</taxon>
    </lineage>
</organism>
<feature type="domain" description="Transglutaminase-like" evidence="2">
    <location>
        <begin position="423"/>
        <end position="494"/>
    </location>
</feature>
<feature type="transmembrane region" description="Helical" evidence="1">
    <location>
        <begin position="159"/>
        <end position="177"/>
    </location>
</feature>
<accession>A0A4Q7LUX1</accession>
<evidence type="ECO:0000313" key="4">
    <source>
        <dbReference type="Proteomes" id="UP000293433"/>
    </source>
</evidence>
<dbReference type="SUPFAM" id="SSF54001">
    <property type="entry name" value="Cysteine proteinases"/>
    <property type="match status" value="1"/>
</dbReference>
<dbReference type="SMART" id="SM00460">
    <property type="entry name" value="TGc"/>
    <property type="match status" value="1"/>
</dbReference>
<keyword evidence="4" id="KW-1185">Reference proteome</keyword>
<gene>
    <name evidence="3" type="ORF">EV685_1001</name>
</gene>
<keyword evidence="1" id="KW-0472">Membrane</keyword>
<dbReference type="InterPro" id="IPR002931">
    <property type="entry name" value="Transglutaminase-like"/>
</dbReference>
<dbReference type="EMBL" id="SGWV01000007">
    <property type="protein sequence ID" value="RZS58704.1"/>
    <property type="molecule type" value="Genomic_DNA"/>
</dbReference>
<evidence type="ECO:0000313" key="3">
    <source>
        <dbReference type="EMBL" id="RZS58704.1"/>
    </source>
</evidence>